<dbReference type="AlphaFoldDB" id="A0A1N7E1V0"/>
<name>A0A1N7E1V0_9ACTN</name>
<proteinExistence type="predicted"/>
<sequence length="37" mass="3968">MDDDLAALVWARFDEALARRRPAVAPARAPFATGTPA</sequence>
<evidence type="ECO:0000313" key="2">
    <source>
        <dbReference type="Proteomes" id="UP000186096"/>
    </source>
</evidence>
<dbReference type="EMBL" id="FTNI01000016">
    <property type="protein sequence ID" value="SIR82018.1"/>
    <property type="molecule type" value="Genomic_DNA"/>
</dbReference>
<accession>A0A1N7E1V0</accession>
<keyword evidence="2" id="KW-1185">Reference proteome</keyword>
<gene>
    <name evidence="1" type="ORF">SAMN05421833_11688</name>
</gene>
<protein>
    <submittedName>
        <fullName evidence="1">Uncharacterized protein</fullName>
    </submittedName>
</protein>
<dbReference type="STRING" id="58117.SAMN05421833_11688"/>
<reference evidence="2" key="1">
    <citation type="submission" date="2017-01" db="EMBL/GenBank/DDBJ databases">
        <authorList>
            <person name="Varghese N."/>
            <person name="Submissions S."/>
        </authorList>
    </citation>
    <scope>NUCLEOTIDE SEQUENCE [LARGE SCALE GENOMIC DNA]</scope>
    <source>
        <strain evidence="2">ATCC 12950</strain>
    </source>
</reference>
<evidence type="ECO:0000313" key="1">
    <source>
        <dbReference type="EMBL" id="SIR82018.1"/>
    </source>
</evidence>
<organism evidence="1 2">
    <name type="scientific">Microbispora rosea</name>
    <dbReference type="NCBI Taxonomy" id="58117"/>
    <lineage>
        <taxon>Bacteria</taxon>
        <taxon>Bacillati</taxon>
        <taxon>Actinomycetota</taxon>
        <taxon>Actinomycetes</taxon>
        <taxon>Streptosporangiales</taxon>
        <taxon>Streptosporangiaceae</taxon>
        <taxon>Microbispora</taxon>
    </lineage>
</organism>
<dbReference type="Proteomes" id="UP000186096">
    <property type="component" value="Unassembled WGS sequence"/>
</dbReference>